<dbReference type="AlphaFoldDB" id="A0A2S7ZAF2"/>
<evidence type="ECO:0000259" key="1">
    <source>
        <dbReference type="Pfam" id="PF13472"/>
    </source>
</evidence>
<dbReference type="InterPro" id="IPR013830">
    <property type="entry name" value="SGNH_hydro"/>
</dbReference>
<dbReference type="SUPFAM" id="SSF52266">
    <property type="entry name" value="SGNH hydrolase"/>
    <property type="match status" value="1"/>
</dbReference>
<evidence type="ECO:0000313" key="3">
    <source>
        <dbReference type="Proteomes" id="UP000237916"/>
    </source>
</evidence>
<feature type="domain" description="SGNH hydrolase-type esterase" evidence="1">
    <location>
        <begin position="5"/>
        <end position="170"/>
    </location>
</feature>
<dbReference type="InterPro" id="IPR036514">
    <property type="entry name" value="SGNH_hydro_sf"/>
</dbReference>
<dbReference type="Gene3D" id="3.40.50.1110">
    <property type="entry name" value="SGNH hydrolase"/>
    <property type="match status" value="1"/>
</dbReference>
<dbReference type="InterPro" id="IPR051532">
    <property type="entry name" value="Ester_Hydrolysis_Enzymes"/>
</dbReference>
<accession>A0A2S7ZAF2</accession>
<gene>
    <name evidence="2" type="ORF">VEHSUH05_04025</name>
</gene>
<dbReference type="RefSeq" id="WP_105090802.1">
    <property type="nucleotide sequence ID" value="NZ_PPDB01000003.1"/>
</dbReference>
<dbReference type="OrthoDB" id="9777593at2"/>
<dbReference type="STRING" id="1298594.GCA_001312465_01562"/>
<protein>
    <submittedName>
        <fullName evidence="2">Lipase</fullName>
    </submittedName>
</protein>
<dbReference type="GO" id="GO:0004622">
    <property type="term" value="F:phosphatidylcholine lysophospholipase activity"/>
    <property type="evidence" value="ECO:0007669"/>
    <property type="project" value="TreeGrafter"/>
</dbReference>
<dbReference type="PANTHER" id="PTHR30383">
    <property type="entry name" value="THIOESTERASE 1/PROTEASE 1/LYSOPHOSPHOLIPASE L1"/>
    <property type="match status" value="1"/>
</dbReference>
<proteinExistence type="predicted"/>
<dbReference type="Pfam" id="PF13472">
    <property type="entry name" value="Lipase_GDSL_2"/>
    <property type="match status" value="1"/>
</dbReference>
<keyword evidence="3" id="KW-1185">Reference proteome</keyword>
<dbReference type="EMBL" id="PPDB01000003">
    <property type="protein sequence ID" value="PQL20244.1"/>
    <property type="molecule type" value="Genomic_DNA"/>
</dbReference>
<reference evidence="2 3" key="1">
    <citation type="submission" date="2018-01" db="EMBL/GenBank/DDBJ databases">
        <title>Draft genome sequences of clinical isolates and type strains of oral Veillonella including Veillonella infantum sp., nov.</title>
        <authorList>
            <person name="Mashima I."/>
            <person name="Liao Y.-C."/>
            <person name="Sabharwal A."/>
            <person name="Haase E.M."/>
            <person name="Nakazawa F."/>
            <person name="Scannapieco F.A."/>
        </authorList>
    </citation>
    <scope>NUCLEOTIDE SEQUENCE [LARGE SCALE GENOMIC DNA]</scope>
    <source>
        <strain evidence="2 3">JCM 15641</strain>
    </source>
</reference>
<organism evidence="2 3">
    <name type="scientific">Veillonella denticariosi JCM 15641</name>
    <dbReference type="NCBI Taxonomy" id="1298594"/>
    <lineage>
        <taxon>Bacteria</taxon>
        <taxon>Bacillati</taxon>
        <taxon>Bacillota</taxon>
        <taxon>Negativicutes</taxon>
        <taxon>Veillonellales</taxon>
        <taxon>Veillonellaceae</taxon>
        <taxon>Veillonella</taxon>
    </lineage>
</organism>
<comment type="caution">
    <text evidence="2">The sequence shown here is derived from an EMBL/GenBank/DDBJ whole genome shotgun (WGS) entry which is preliminary data.</text>
</comment>
<name>A0A2S7ZAF2_9FIRM</name>
<dbReference type="PANTHER" id="PTHR30383:SF5">
    <property type="entry name" value="SGNH HYDROLASE-TYPE ESTERASE DOMAIN-CONTAINING PROTEIN"/>
    <property type="match status" value="1"/>
</dbReference>
<sequence length="202" mass="22738">MHIVCFGDSITRGYDVPYGLGWVELCAEAMSHTQFTNYGIDGLSVQGLFNRVEAWSSTASYDRNRYIFLMCGTNDILQGRDADYVFRILVKAIEQAAEKGRVIIGLETQIDSDMDGINREVVAVNDRLKDYAAKHHHKTIDFYSTLNEADRNGQIVFAGEVHPNELGYRLMSQTALKVFLQLGKMEWGNEDGTLGCMQGHLM</sequence>
<evidence type="ECO:0000313" key="2">
    <source>
        <dbReference type="EMBL" id="PQL20244.1"/>
    </source>
</evidence>
<dbReference type="Proteomes" id="UP000237916">
    <property type="component" value="Unassembled WGS sequence"/>
</dbReference>